<evidence type="ECO:0000313" key="2">
    <source>
        <dbReference type="Proteomes" id="UP001519332"/>
    </source>
</evidence>
<proteinExistence type="predicted"/>
<keyword evidence="2" id="KW-1185">Reference proteome</keyword>
<dbReference type="Proteomes" id="UP001519332">
    <property type="component" value="Unassembled WGS sequence"/>
</dbReference>
<name>A0ABS4TE16_9PSEU</name>
<evidence type="ECO:0000313" key="1">
    <source>
        <dbReference type="EMBL" id="MBP2322663.1"/>
    </source>
</evidence>
<reference evidence="1 2" key="1">
    <citation type="submission" date="2021-03" db="EMBL/GenBank/DDBJ databases">
        <title>Sequencing the genomes of 1000 actinobacteria strains.</title>
        <authorList>
            <person name="Klenk H.-P."/>
        </authorList>
    </citation>
    <scope>NUCLEOTIDE SEQUENCE [LARGE SCALE GENOMIC DNA]</scope>
    <source>
        <strain evidence="1 2">DSM 46670</strain>
    </source>
</reference>
<comment type="caution">
    <text evidence="1">The sequence shown here is derived from an EMBL/GenBank/DDBJ whole genome shotgun (WGS) entry which is preliminary data.</text>
</comment>
<protein>
    <submittedName>
        <fullName evidence="1">Uncharacterized protein</fullName>
    </submittedName>
</protein>
<dbReference type="EMBL" id="JAGINW010000001">
    <property type="protein sequence ID" value="MBP2322663.1"/>
    <property type="molecule type" value="Genomic_DNA"/>
</dbReference>
<gene>
    <name evidence="1" type="ORF">JOF56_003048</name>
</gene>
<accession>A0ABS4TE16</accession>
<organism evidence="1 2">
    <name type="scientific">Kibdelosporangium banguiense</name>
    <dbReference type="NCBI Taxonomy" id="1365924"/>
    <lineage>
        <taxon>Bacteria</taxon>
        <taxon>Bacillati</taxon>
        <taxon>Actinomycetota</taxon>
        <taxon>Actinomycetes</taxon>
        <taxon>Pseudonocardiales</taxon>
        <taxon>Pseudonocardiaceae</taxon>
        <taxon>Kibdelosporangium</taxon>
    </lineage>
</organism>
<sequence>MPCIQVHYHIAGGFIVHSRNVEVVRADVATFLEPDLSRVDNLIVDSSFSEIELHSVQSIN</sequence>